<dbReference type="Proteomes" id="UP000054709">
    <property type="component" value="Unassembled WGS sequence"/>
</dbReference>
<dbReference type="CDD" id="cd17536">
    <property type="entry name" value="REC_YesN-like"/>
    <property type="match status" value="1"/>
</dbReference>
<gene>
    <name evidence="7" type="ORF">UQ64_24070</name>
</gene>
<evidence type="ECO:0000259" key="5">
    <source>
        <dbReference type="PROSITE" id="PS01124"/>
    </source>
</evidence>
<keyword evidence="3" id="KW-0804">Transcription</keyword>
<dbReference type="PANTHER" id="PTHR43280:SF2">
    <property type="entry name" value="HTH-TYPE TRANSCRIPTIONAL REGULATOR EXSA"/>
    <property type="match status" value="1"/>
</dbReference>
<proteinExistence type="predicted"/>
<dbReference type="SUPFAM" id="SSF46689">
    <property type="entry name" value="Homeodomain-like"/>
    <property type="match status" value="2"/>
</dbReference>
<dbReference type="InterPro" id="IPR018060">
    <property type="entry name" value="HTH_AraC"/>
</dbReference>
<protein>
    <recommendedName>
        <fullName evidence="9">AraC family transcriptional regulator</fullName>
    </recommendedName>
</protein>
<dbReference type="EMBL" id="LCZJ02000033">
    <property type="protein sequence ID" value="KTD84725.1"/>
    <property type="molecule type" value="Genomic_DNA"/>
</dbReference>
<evidence type="ECO:0000256" key="1">
    <source>
        <dbReference type="ARBA" id="ARBA00023015"/>
    </source>
</evidence>
<dbReference type="SMART" id="SM00448">
    <property type="entry name" value="REC"/>
    <property type="match status" value="1"/>
</dbReference>
<dbReference type="InterPro" id="IPR009057">
    <property type="entry name" value="Homeodomain-like_sf"/>
</dbReference>
<evidence type="ECO:0008006" key="9">
    <source>
        <dbReference type="Google" id="ProtNLM"/>
    </source>
</evidence>
<evidence type="ECO:0000313" key="7">
    <source>
        <dbReference type="EMBL" id="KTD84725.1"/>
    </source>
</evidence>
<name>A0A0W1ATV0_9BACL</name>
<comment type="caution">
    <text evidence="7">The sequence shown here is derived from an EMBL/GenBank/DDBJ whole genome shotgun (WGS) entry which is preliminary data.</text>
</comment>
<dbReference type="GO" id="GO:0003700">
    <property type="term" value="F:DNA-binding transcription factor activity"/>
    <property type="evidence" value="ECO:0007669"/>
    <property type="project" value="InterPro"/>
</dbReference>
<dbReference type="RefSeq" id="WP_060625432.1">
    <property type="nucleotide sequence ID" value="NZ_LCZJ02000033.1"/>
</dbReference>
<evidence type="ECO:0000313" key="8">
    <source>
        <dbReference type="Proteomes" id="UP000054709"/>
    </source>
</evidence>
<dbReference type="InterPro" id="IPR011006">
    <property type="entry name" value="CheY-like_superfamily"/>
</dbReference>
<dbReference type="GO" id="GO:0000160">
    <property type="term" value="P:phosphorelay signal transduction system"/>
    <property type="evidence" value="ECO:0007669"/>
    <property type="project" value="InterPro"/>
</dbReference>
<reference evidence="7 8" key="1">
    <citation type="journal article" date="2015" name="Int. Biodeterior. Biodegradation">
        <title>Physiological and genetic screening methods for the isolation of methyl tert-butyl ether-degrading bacteria for bioremediation purposes.</title>
        <authorList>
            <person name="Guisado I.M."/>
            <person name="Purswani J."/>
            <person name="Gonzalez Lopez J."/>
            <person name="Pozo C."/>
        </authorList>
    </citation>
    <scope>NUCLEOTIDE SEQUENCE [LARGE SCALE GENOMIC DNA]</scope>
    <source>
        <strain evidence="7 8">SH7</strain>
    </source>
</reference>
<dbReference type="Pfam" id="PF00072">
    <property type="entry name" value="Response_reg"/>
    <property type="match status" value="1"/>
</dbReference>
<dbReference type="PROSITE" id="PS50110">
    <property type="entry name" value="RESPONSE_REGULATORY"/>
    <property type="match status" value="1"/>
</dbReference>
<accession>A0A0W1ATV0</accession>
<keyword evidence="8" id="KW-1185">Reference proteome</keyword>
<feature type="domain" description="Response regulatory" evidence="6">
    <location>
        <begin position="3"/>
        <end position="120"/>
    </location>
</feature>
<dbReference type="AlphaFoldDB" id="A0A0W1ATV0"/>
<keyword evidence="1" id="KW-0805">Transcription regulation</keyword>
<feature type="domain" description="HTH araC/xylS-type" evidence="5">
    <location>
        <begin position="306"/>
        <end position="404"/>
    </location>
</feature>
<dbReference type="SUPFAM" id="SSF52172">
    <property type="entry name" value="CheY-like"/>
    <property type="match status" value="1"/>
</dbReference>
<keyword evidence="2" id="KW-0238">DNA-binding</keyword>
<dbReference type="PANTHER" id="PTHR43280">
    <property type="entry name" value="ARAC-FAMILY TRANSCRIPTIONAL REGULATOR"/>
    <property type="match status" value="1"/>
</dbReference>
<dbReference type="OrthoDB" id="9794370at2"/>
<evidence type="ECO:0000256" key="3">
    <source>
        <dbReference type="ARBA" id="ARBA00023163"/>
    </source>
</evidence>
<evidence type="ECO:0000256" key="4">
    <source>
        <dbReference type="PROSITE-ProRule" id="PRU00169"/>
    </source>
</evidence>
<dbReference type="InterPro" id="IPR020449">
    <property type="entry name" value="Tscrpt_reg_AraC-type_HTH"/>
</dbReference>
<dbReference type="PROSITE" id="PS01124">
    <property type="entry name" value="HTH_ARAC_FAMILY_2"/>
    <property type="match status" value="1"/>
</dbReference>
<dbReference type="Gene3D" id="1.10.10.60">
    <property type="entry name" value="Homeodomain-like"/>
    <property type="match status" value="2"/>
</dbReference>
<evidence type="ECO:0000256" key="2">
    <source>
        <dbReference type="ARBA" id="ARBA00023125"/>
    </source>
</evidence>
<keyword evidence="4" id="KW-0597">Phosphoprotein</keyword>
<dbReference type="SMART" id="SM00342">
    <property type="entry name" value="HTH_ARAC"/>
    <property type="match status" value="1"/>
</dbReference>
<feature type="modified residue" description="4-aspartylphosphate" evidence="4">
    <location>
        <position position="55"/>
    </location>
</feature>
<dbReference type="Pfam" id="PF12833">
    <property type="entry name" value="HTH_18"/>
    <property type="match status" value="1"/>
</dbReference>
<organism evidence="7 8">
    <name type="scientific">Paenibacillus etheri</name>
    <dbReference type="NCBI Taxonomy" id="1306852"/>
    <lineage>
        <taxon>Bacteria</taxon>
        <taxon>Bacillati</taxon>
        <taxon>Bacillota</taxon>
        <taxon>Bacilli</taxon>
        <taxon>Bacillales</taxon>
        <taxon>Paenibacillaceae</taxon>
        <taxon>Paenibacillus</taxon>
    </lineage>
</organism>
<evidence type="ECO:0000259" key="6">
    <source>
        <dbReference type="PROSITE" id="PS50110"/>
    </source>
</evidence>
<dbReference type="Gene3D" id="3.40.50.2300">
    <property type="match status" value="1"/>
</dbReference>
<sequence length="408" mass="47206">MTTVLLIDDEPLTTQAIRQILQVHFPSIDIIGEVTNGDKAWDSILRRTPDFIISDIRMPHMDGLQLMERIREAGLSVKVILISAYDDFEYARRAISLGAFGYMVKPFMQNELIQEVSRVCNEIETELAHKQDISKIIPFVEENMIRKLLVGKLKQGDLNLLINLSGGDWNQYVLTIFRFNRTSENKEILEEIVKISMSEEINSLFAKHGCRVVSFFQNENELVVLHTPKLDDIPILQVCLETLSKYTEVTILTGSCRMNFTLEQISFAYVEADKNLIESYTSSVITLPDHDLSSNEKEDYHSELMTRAVEYCKKEFTKDISLQKISDHLNLNKYYFCTLFKSHFNLTFWEYITDLRIGYSKELLSLTNEKTTEISEKCGYLNISHFGKIFKKTTGLTPAEYRKQHQTK</sequence>
<dbReference type="InterPro" id="IPR001789">
    <property type="entry name" value="Sig_transdc_resp-reg_receiver"/>
</dbReference>
<dbReference type="PRINTS" id="PR00032">
    <property type="entry name" value="HTHARAC"/>
</dbReference>
<dbReference type="GO" id="GO:0043565">
    <property type="term" value="F:sequence-specific DNA binding"/>
    <property type="evidence" value="ECO:0007669"/>
    <property type="project" value="InterPro"/>
</dbReference>